<accession>A0A2T6C6S1</accession>
<comment type="caution">
    <text evidence="1">The sequence shown here is derived from an EMBL/GenBank/DDBJ whole genome shotgun (WGS) entry which is preliminary data.</text>
</comment>
<evidence type="ECO:0000313" key="2">
    <source>
        <dbReference type="Proteomes" id="UP000244090"/>
    </source>
</evidence>
<keyword evidence="2" id="KW-1185">Reference proteome</keyword>
<dbReference type="EMBL" id="QBKT01000001">
    <property type="protein sequence ID" value="PTX64020.1"/>
    <property type="molecule type" value="Genomic_DNA"/>
</dbReference>
<organism evidence="1 2">
    <name type="scientific">Kordia periserrulae</name>
    <dbReference type="NCBI Taxonomy" id="701523"/>
    <lineage>
        <taxon>Bacteria</taxon>
        <taxon>Pseudomonadati</taxon>
        <taxon>Bacteroidota</taxon>
        <taxon>Flavobacteriia</taxon>
        <taxon>Flavobacteriales</taxon>
        <taxon>Flavobacteriaceae</taxon>
        <taxon>Kordia</taxon>
    </lineage>
</organism>
<dbReference type="Proteomes" id="UP000244090">
    <property type="component" value="Unassembled WGS sequence"/>
</dbReference>
<reference evidence="1 2" key="1">
    <citation type="submission" date="2018-04" db="EMBL/GenBank/DDBJ databases">
        <title>Genomic Encyclopedia of Archaeal and Bacterial Type Strains, Phase II (KMG-II): from individual species to whole genera.</title>
        <authorList>
            <person name="Goeker M."/>
        </authorList>
    </citation>
    <scope>NUCLEOTIDE SEQUENCE [LARGE SCALE GENOMIC DNA]</scope>
    <source>
        <strain evidence="1 2">DSM 25731</strain>
    </source>
</reference>
<evidence type="ECO:0000313" key="1">
    <source>
        <dbReference type="EMBL" id="PTX64020.1"/>
    </source>
</evidence>
<name>A0A2T6C6S1_9FLAO</name>
<dbReference type="RefSeq" id="WP_108113369.1">
    <property type="nucleotide sequence ID" value="NZ_QBKT01000001.1"/>
</dbReference>
<sequence length="178" mass="20699">MKTSIIEKNNFFEASIYKVELISELLRSKSSRFLAEIERWLSENQQALKQFGLVESSRMSILQNQLFVAKTNDVPQKRRHVLMVGANCLESAHSVLTGLHEPIKTKLTNGRETIQQILMMVKENPAYQQSPQENFNQYVKNTWKRLRQDSQFTAVAMQLQTLLPEVDIYRIIAEEIEL</sequence>
<proteinExistence type="predicted"/>
<gene>
    <name evidence="1" type="ORF">C8N46_101630</name>
</gene>
<dbReference type="OrthoDB" id="1427972at2"/>
<protein>
    <submittedName>
        <fullName evidence="1">Uncharacterized protein</fullName>
    </submittedName>
</protein>
<dbReference type="AlphaFoldDB" id="A0A2T6C6S1"/>